<comment type="caution">
    <text evidence="1">The sequence shown here is derived from an EMBL/GenBank/DDBJ whole genome shotgun (WGS) entry which is preliminary data.</text>
</comment>
<dbReference type="EMBL" id="NMUH01001367">
    <property type="protein sequence ID" value="MQL91666.1"/>
    <property type="molecule type" value="Genomic_DNA"/>
</dbReference>
<gene>
    <name evidence="1" type="ORF">Taro_024282</name>
</gene>
<protein>
    <submittedName>
        <fullName evidence="1">Uncharacterized protein</fullName>
    </submittedName>
</protein>
<name>A0A843V8X1_COLES</name>
<reference evidence="1" key="1">
    <citation type="submission" date="2017-07" db="EMBL/GenBank/DDBJ databases">
        <title>Taro Niue Genome Assembly and Annotation.</title>
        <authorList>
            <person name="Atibalentja N."/>
            <person name="Keating K."/>
            <person name="Fields C.J."/>
        </authorList>
    </citation>
    <scope>NUCLEOTIDE SEQUENCE</scope>
    <source>
        <strain evidence="1">Niue_2</strain>
        <tissue evidence="1">Leaf</tissue>
    </source>
</reference>
<proteinExistence type="predicted"/>
<dbReference type="AlphaFoldDB" id="A0A843V8X1"/>
<evidence type="ECO:0000313" key="2">
    <source>
        <dbReference type="Proteomes" id="UP000652761"/>
    </source>
</evidence>
<evidence type="ECO:0000313" key="1">
    <source>
        <dbReference type="EMBL" id="MQL91666.1"/>
    </source>
</evidence>
<organism evidence="1 2">
    <name type="scientific">Colocasia esculenta</name>
    <name type="common">Wild taro</name>
    <name type="synonym">Arum esculentum</name>
    <dbReference type="NCBI Taxonomy" id="4460"/>
    <lineage>
        <taxon>Eukaryota</taxon>
        <taxon>Viridiplantae</taxon>
        <taxon>Streptophyta</taxon>
        <taxon>Embryophyta</taxon>
        <taxon>Tracheophyta</taxon>
        <taxon>Spermatophyta</taxon>
        <taxon>Magnoliopsida</taxon>
        <taxon>Liliopsida</taxon>
        <taxon>Araceae</taxon>
        <taxon>Aroideae</taxon>
        <taxon>Colocasieae</taxon>
        <taxon>Colocasia</taxon>
    </lineage>
</organism>
<dbReference type="Proteomes" id="UP000652761">
    <property type="component" value="Unassembled WGS sequence"/>
</dbReference>
<accession>A0A843V8X1</accession>
<keyword evidence="2" id="KW-1185">Reference proteome</keyword>
<sequence>MLWHLRACPSARCAFGVVTVFRDPHPHGPVEGGLRATSASVEYFSGRRGKRCWTAASSRLLSSLSWSGSRGVWSVAARASLSVLTASPYMVPESCREDRRGTVVGPDYGLWLCFVLVSHSDGRGDMDLWSSGKTPVGAPDHRLVEVGLWLVFLSRRGFSVCVCSLVASIDTCTVASLLPYLLS</sequence>